<sequence>MEKTPMKIAFIAFLAITFVMCSIVNVEAKRVLSEETPQVDALHHNEALQQVEKRQVLQPLGCNKGCELICVPSPIVPLCRCIC</sequence>
<name>R0G8W6_9BRAS</name>
<organism evidence="2 3">
    <name type="scientific">Capsella rubella</name>
    <dbReference type="NCBI Taxonomy" id="81985"/>
    <lineage>
        <taxon>Eukaryota</taxon>
        <taxon>Viridiplantae</taxon>
        <taxon>Streptophyta</taxon>
        <taxon>Embryophyta</taxon>
        <taxon>Tracheophyta</taxon>
        <taxon>Spermatophyta</taxon>
        <taxon>Magnoliopsida</taxon>
        <taxon>eudicotyledons</taxon>
        <taxon>Gunneridae</taxon>
        <taxon>Pentapetalae</taxon>
        <taxon>rosids</taxon>
        <taxon>malvids</taxon>
        <taxon>Brassicales</taxon>
        <taxon>Brassicaceae</taxon>
        <taxon>Camelineae</taxon>
        <taxon>Capsella</taxon>
    </lineage>
</organism>
<dbReference type="EMBL" id="KB870807">
    <property type="protein sequence ID" value="EOA32072.1"/>
    <property type="molecule type" value="Genomic_DNA"/>
</dbReference>
<keyword evidence="1" id="KW-0732">Signal</keyword>
<evidence type="ECO:0000313" key="3">
    <source>
        <dbReference type="Proteomes" id="UP000029121"/>
    </source>
</evidence>
<dbReference type="OrthoDB" id="1030844at2759"/>
<reference evidence="3" key="1">
    <citation type="journal article" date="2013" name="Nat. Genet.">
        <title>The Capsella rubella genome and the genomic consequences of rapid mating system evolution.</title>
        <authorList>
            <person name="Slotte T."/>
            <person name="Hazzouri K.M."/>
            <person name="Agren J.A."/>
            <person name="Koenig D."/>
            <person name="Maumus F."/>
            <person name="Guo Y.L."/>
            <person name="Steige K."/>
            <person name="Platts A.E."/>
            <person name="Escobar J.S."/>
            <person name="Newman L.K."/>
            <person name="Wang W."/>
            <person name="Mandakova T."/>
            <person name="Vello E."/>
            <person name="Smith L.M."/>
            <person name="Henz S.R."/>
            <person name="Steffen J."/>
            <person name="Takuno S."/>
            <person name="Brandvain Y."/>
            <person name="Coop G."/>
            <person name="Andolfatto P."/>
            <person name="Hu T.T."/>
            <person name="Blanchette M."/>
            <person name="Clark R.M."/>
            <person name="Quesneville H."/>
            <person name="Nordborg M."/>
            <person name="Gaut B.S."/>
            <person name="Lysak M.A."/>
            <person name="Jenkins J."/>
            <person name="Grimwood J."/>
            <person name="Chapman J."/>
            <person name="Prochnik S."/>
            <person name="Shu S."/>
            <person name="Rokhsar D."/>
            <person name="Schmutz J."/>
            <person name="Weigel D."/>
            <person name="Wright S.I."/>
        </authorList>
    </citation>
    <scope>NUCLEOTIDE SEQUENCE [LARGE SCALE GENOMIC DNA]</scope>
    <source>
        <strain evidence="3">cv. Monte Gargano</strain>
    </source>
</reference>
<evidence type="ECO:0000256" key="1">
    <source>
        <dbReference type="SAM" id="SignalP"/>
    </source>
</evidence>
<feature type="chain" id="PRO_5004342376" evidence="1">
    <location>
        <begin position="29"/>
        <end position="83"/>
    </location>
</feature>
<dbReference type="AlphaFoldDB" id="R0G8W6"/>
<evidence type="ECO:0000313" key="2">
    <source>
        <dbReference type="EMBL" id="EOA32072.1"/>
    </source>
</evidence>
<proteinExistence type="predicted"/>
<keyword evidence="3" id="KW-1185">Reference proteome</keyword>
<feature type="signal peptide" evidence="1">
    <location>
        <begin position="1"/>
        <end position="28"/>
    </location>
</feature>
<dbReference type="Proteomes" id="UP000029121">
    <property type="component" value="Unassembled WGS sequence"/>
</dbReference>
<accession>R0G8W6</accession>
<protein>
    <submittedName>
        <fullName evidence="2">Uncharacterized protein</fullName>
    </submittedName>
</protein>
<gene>
    <name evidence="2" type="ORF">CARUB_v10015318mg</name>
</gene>
<dbReference type="KEGG" id="crb:17892050"/>